<evidence type="ECO:0000313" key="2">
    <source>
        <dbReference type="EMBL" id="TGZ56712.1"/>
    </source>
</evidence>
<feature type="compositionally biased region" description="Basic residues" evidence="1">
    <location>
        <begin position="267"/>
        <end position="277"/>
    </location>
</feature>
<feature type="region of interest" description="Disordered" evidence="1">
    <location>
        <begin position="147"/>
        <end position="202"/>
    </location>
</feature>
<feature type="compositionally biased region" description="Basic and acidic residues" evidence="1">
    <location>
        <begin position="99"/>
        <end position="111"/>
    </location>
</feature>
<protein>
    <submittedName>
        <fullName evidence="2">Uncharacterized protein</fullName>
    </submittedName>
</protein>
<evidence type="ECO:0000256" key="1">
    <source>
        <dbReference type="SAM" id="MobiDB-lite"/>
    </source>
</evidence>
<proteinExistence type="predicted"/>
<feature type="region of interest" description="Disordered" evidence="1">
    <location>
        <begin position="250"/>
        <end position="277"/>
    </location>
</feature>
<organism evidence="2 3">
    <name type="scientific">Temnothorax longispinosus</name>
    <dbReference type="NCBI Taxonomy" id="300112"/>
    <lineage>
        <taxon>Eukaryota</taxon>
        <taxon>Metazoa</taxon>
        <taxon>Ecdysozoa</taxon>
        <taxon>Arthropoda</taxon>
        <taxon>Hexapoda</taxon>
        <taxon>Insecta</taxon>
        <taxon>Pterygota</taxon>
        <taxon>Neoptera</taxon>
        <taxon>Endopterygota</taxon>
        <taxon>Hymenoptera</taxon>
        <taxon>Apocrita</taxon>
        <taxon>Aculeata</taxon>
        <taxon>Formicoidea</taxon>
        <taxon>Formicidae</taxon>
        <taxon>Myrmicinae</taxon>
        <taxon>Temnothorax</taxon>
    </lineage>
</organism>
<accession>A0A4S2L1Q4</accession>
<dbReference type="AlphaFoldDB" id="A0A4S2L1Q4"/>
<dbReference type="EMBL" id="QBLH01000280">
    <property type="protein sequence ID" value="TGZ56712.1"/>
    <property type="molecule type" value="Genomic_DNA"/>
</dbReference>
<dbReference type="Proteomes" id="UP000310200">
    <property type="component" value="Unassembled WGS sequence"/>
</dbReference>
<name>A0A4S2L1Q4_9HYME</name>
<gene>
    <name evidence="2" type="ORF">DBV15_08149</name>
</gene>
<feature type="region of interest" description="Disordered" evidence="1">
    <location>
        <begin position="85"/>
        <end position="111"/>
    </location>
</feature>
<reference evidence="2 3" key="1">
    <citation type="journal article" date="2019" name="Philos. Trans. R. Soc. Lond., B, Biol. Sci.">
        <title>Ant behaviour and brain gene expression of defending hosts depend on the ecological success of the intruding social parasite.</title>
        <authorList>
            <person name="Kaur R."/>
            <person name="Stoldt M."/>
            <person name="Jongepier E."/>
            <person name="Feldmeyer B."/>
            <person name="Menzel F."/>
            <person name="Bornberg-Bauer E."/>
            <person name="Foitzik S."/>
        </authorList>
    </citation>
    <scope>NUCLEOTIDE SEQUENCE [LARGE SCALE GENOMIC DNA]</scope>
    <source>
        <tissue evidence="2">Whole body</tissue>
    </source>
</reference>
<sequence>MEGQYIQISSFIPFTSLLGDTRTSGHQARGGPDQSISSDFNRVSWIKRRPDAPILHRAYRYLNNDEARSIPYTVMSNYELASSRNDTIPSHVKRRKGKREREGERGGGRGRSESLFSLLYAERDQSRRACLLPATTSLRAHFTTDTGGCGGDRGRDREASRGTGAVEPRRRTTVRAPCEVGKGGSRCHGKGDKRSRGNQARHVGVLDVSLPPNIPVWLRPSRSNGRQTTSERVRYAEYPKRDRTVVVRSRDLSSAVCKTKQLDRENKRPRRRERTPF</sequence>
<evidence type="ECO:0000313" key="3">
    <source>
        <dbReference type="Proteomes" id="UP000310200"/>
    </source>
</evidence>
<comment type="caution">
    <text evidence="2">The sequence shown here is derived from an EMBL/GenBank/DDBJ whole genome shotgun (WGS) entry which is preliminary data.</text>
</comment>
<keyword evidence="3" id="KW-1185">Reference proteome</keyword>